<protein>
    <submittedName>
        <fullName evidence="1">Uncharacterized protein</fullName>
    </submittedName>
</protein>
<dbReference type="Proteomes" id="UP000249828">
    <property type="component" value="Unassembled WGS sequence"/>
</dbReference>
<feature type="non-terminal residue" evidence="1">
    <location>
        <position position="177"/>
    </location>
</feature>
<accession>A0A2W3Z8H5</accession>
<keyword evidence="2" id="KW-1185">Reference proteome</keyword>
<proteinExistence type="predicted"/>
<sequence length="177" mass="19802">MANLENKSNIYADLAQGAYTGREEGFMFAKPTNVQNKELKNEGYAKYEFPNAKDAHGNSIDSVYLQPDNTVKTMTEKKFFGKDKEYQKGLLTDEKAGYNSYYVTDTPTLNTDTKHTYFTTRGSDGASADIKKGWAGNNLNDWVNNNAAFAVGHGYIPQAKLATEAMHQKIEEMRTKA</sequence>
<comment type="caution">
    <text evidence="1">The sequence shown here is derived from an EMBL/GenBank/DDBJ whole genome shotgun (WGS) entry which is preliminary data.</text>
</comment>
<dbReference type="AlphaFoldDB" id="A0A2W3Z8H5"/>
<gene>
    <name evidence="1" type="ORF">CI088_03230</name>
</gene>
<organism evidence="1 2">
    <name type="scientific">Enterococcus plantarum</name>
    <dbReference type="NCBI Taxonomy" id="1077675"/>
    <lineage>
        <taxon>Bacteria</taxon>
        <taxon>Bacillati</taxon>
        <taxon>Bacillota</taxon>
        <taxon>Bacilli</taxon>
        <taxon>Lactobacillales</taxon>
        <taxon>Enterococcaceae</taxon>
        <taxon>Enterococcus</taxon>
    </lineage>
</organism>
<evidence type="ECO:0000313" key="2">
    <source>
        <dbReference type="Proteomes" id="UP000249828"/>
    </source>
</evidence>
<evidence type="ECO:0000313" key="1">
    <source>
        <dbReference type="EMBL" id="PZL76238.1"/>
    </source>
</evidence>
<name>A0A2W3Z8H5_9ENTE</name>
<reference evidence="1 2" key="1">
    <citation type="submission" date="2017-11" db="EMBL/GenBank/DDBJ databases">
        <title>Draft genome sequence of Enterococcus plantarum TRW2 strain isolated from lettuce.</title>
        <authorList>
            <person name="Kim E.B."/>
            <person name="Marco M.L."/>
            <person name="Williams T.R."/>
            <person name="You I.H."/>
        </authorList>
    </citation>
    <scope>NUCLEOTIDE SEQUENCE [LARGE SCALE GENOMIC DNA]</scope>
    <source>
        <strain evidence="1 2">TRW2</strain>
    </source>
</reference>
<dbReference type="EMBL" id="PIEU01000033">
    <property type="protein sequence ID" value="PZL76238.1"/>
    <property type="molecule type" value="Genomic_DNA"/>
</dbReference>